<proteinExistence type="predicted"/>
<organism evidence="3 4">
    <name type="scientific">Prunus persica</name>
    <name type="common">Peach</name>
    <name type="synonym">Amygdalus persica</name>
    <dbReference type="NCBI Taxonomy" id="3760"/>
    <lineage>
        <taxon>Eukaryota</taxon>
        <taxon>Viridiplantae</taxon>
        <taxon>Streptophyta</taxon>
        <taxon>Embryophyta</taxon>
        <taxon>Tracheophyta</taxon>
        <taxon>Spermatophyta</taxon>
        <taxon>Magnoliopsida</taxon>
        <taxon>eudicotyledons</taxon>
        <taxon>Gunneridae</taxon>
        <taxon>Pentapetalae</taxon>
        <taxon>rosids</taxon>
        <taxon>fabids</taxon>
        <taxon>Rosales</taxon>
        <taxon>Rosaceae</taxon>
        <taxon>Amygdaloideae</taxon>
        <taxon>Amygdaleae</taxon>
        <taxon>Prunus</taxon>
    </lineage>
</organism>
<dbReference type="Proteomes" id="UP000006882">
    <property type="component" value="Chromosome G1"/>
</dbReference>
<dbReference type="InterPro" id="IPR055314">
    <property type="entry name" value="At2g29880-like"/>
</dbReference>
<sequence length="299" mass="34103">MLLELMVDAANRGWRDSNGLLSKQIVESKIPPVLNAKLGCQKTCHQYQSRLKWFKTRYHSFTQLMHHSSGFGWDSVSKKFTAIEEVWQDYFKSHPSQVHLQRDTFADYEDLVIAIGNGTAAGKNSIGLGDDTDARTYEVGESRPTRLQDTNEAFVPSQNETSYQSLSFGNFTSSPFLDTNLEAPLEKLPQRKKAKTESEANNNSVETITRAELVEKVYVGMDSIAAITTEIRGMHSLMEKREKEREKTNNVWDAIKETSNLDNRAHYKALGLVHKLGMKNAFLKMLHEECSEWILYNMK</sequence>
<reference evidence="3 4" key="1">
    <citation type="journal article" date="2013" name="Nat. Genet.">
        <title>The high-quality draft genome of peach (Prunus persica) identifies unique patterns of genetic diversity, domestication and genome evolution.</title>
        <authorList>
            <consortium name="International Peach Genome Initiative"/>
            <person name="Verde I."/>
            <person name="Abbott A.G."/>
            <person name="Scalabrin S."/>
            <person name="Jung S."/>
            <person name="Shu S."/>
            <person name="Marroni F."/>
            <person name="Zhebentyayeva T."/>
            <person name="Dettori M.T."/>
            <person name="Grimwood J."/>
            <person name="Cattonaro F."/>
            <person name="Zuccolo A."/>
            <person name="Rossini L."/>
            <person name="Jenkins J."/>
            <person name="Vendramin E."/>
            <person name="Meisel L.A."/>
            <person name="Decroocq V."/>
            <person name="Sosinski B."/>
            <person name="Prochnik S."/>
            <person name="Mitros T."/>
            <person name="Policriti A."/>
            <person name="Cipriani G."/>
            <person name="Dondini L."/>
            <person name="Ficklin S."/>
            <person name="Goodstein D.M."/>
            <person name="Xuan P."/>
            <person name="Del Fabbro C."/>
            <person name="Aramini V."/>
            <person name="Copetti D."/>
            <person name="Gonzalez S."/>
            <person name="Horner D.S."/>
            <person name="Falchi R."/>
            <person name="Lucas S."/>
            <person name="Mica E."/>
            <person name="Maldonado J."/>
            <person name="Lazzari B."/>
            <person name="Bielenberg D."/>
            <person name="Pirona R."/>
            <person name="Miculan M."/>
            <person name="Barakat A."/>
            <person name="Testolin R."/>
            <person name="Stella A."/>
            <person name="Tartarini S."/>
            <person name="Tonutti P."/>
            <person name="Arus P."/>
            <person name="Orellana A."/>
            <person name="Wells C."/>
            <person name="Main D."/>
            <person name="Vizzotto G."/>
            <person name="Silva H."/>
            <person name="Salamini F."/>
            <person name="Schmutz J."/>
            <person name="Morgante M."/>
            <person name="Rokhsar D.S."/>
        </authorList>
    </citation>
    <scope>NUCLEOTIDE SEQUENCE [LARGE SCALE GENOMIC DNA]</scope>
    <source>
        <strain evidence="4">cv. Nemared</strain>
    </source>
</reference>
<name>A0A251R309_PRUPE</name>
<dbReference type="Gramene" id="ONI30080">
    <property type="protein sequence ID" value="ONI30080"/>
    <property type="gene ID" value="PRUPE_1G229800"/>
</dbReference>
<feature type="domain" description="Myb/SANT-like" evidence="1">
    <location>
        <begin position="2"/>
        <end position="90"/>
    </location>
</feature>
<evidence type="ECO:0000313" key="3">
    <source>
        <dbReference type="EMBL" id="ONI30080.1"/>
    </source>
</evidence>
<dbReference type="EMBL" id="CM007651">
    <property type="protein sequence ID" value="ONI30080.1"/>
    <property type="molecule type" value="Genomic_DNA"/>
</dbReference>
<dbReference type="PANTHER" id="PTHR47864:SF2">
    <property type="entry name" value="MYB_SANT-LIKE DNA-BINDING DOMAIN PROTEIN"/>
    <property type="match status" value="1"/>
</dbReference>
<evidence type="ECO:0000313" key="4">
    <source>
        <dbReference type="Proteomes" id="UP000006882"/>
    </source>
</evidence>
<dbReference type="InterPro" id="IPR024752">
    <property type="entry name" value="Myb/SANT-like_dom"/>
</dbReference>
<evidence type="ECO:0000259" key="1">
    <source>
        <dbReference type="Pfam" id="PF12776"/>
    </source>
</evidence>
<protein>
    <submittedName>
        <fullName evidence="3">Uncharacterized protein</fullName>
    </submittedName>
</protein>
<dbReference type="AlphaFoldDB" id="A0A251R309"/>
<dbReference type="PANTHER" id="PTHR47864">
    <property type="entry name" value="TRANSMEMBRANE PROTEIN"/>
    <property type="match status" value="1"/>
</dbReference>
<dbReference type="Pfam" id="PF24769">
    <property type="entry name" value="At2g29880_C"/>
    <property type="match status" value="1"/>
</dbReference>
<dbReference type="Pfam" id="PF12776">
    <property type="entry name" value="Myb_DNA-bind_3"/>
    <property type="match status" value="1"/>
</dbReference>
<gene>
    <name evidence="3" type="ORF">PRUPE_1G229800</name>
</gene>
<keyword evidence="4" id="KW-1185">Reference proteome</keyword>
<dbReference type="InterPro" id="IPR056253">
    <property type="entry name" value="At2g29880-like_C"/>
</dbReference>
<feature type="domain" description="At2g29880-like C-terminal" evidence="2">
    <location>
        <begin position="251"/>
        <end position="297"/>
    </location>
</feature>
<accession>A0A251R309</accession>
<evidence type="ECO:0000259" key="2">
    <source>
        <dbReference type="Pfam" id="PF24769"/>
    </source>
</evidence>